<keyword evidence="11" id="KW-1185">Reference proteome</keyword>
<feature type="transmembrane region" description="Helical" evidence="7">
    <location>
        <begin position="136"/>
        <end position="158"/>
    </location>
</feature>
<dbReference type="InterPro" id="IPR050366">
    <property type="entry name" value="BP-dependent_transpt_permease"/>
</dbReference>
<evidence type="ECO:0000256" key="8">
    <source>
        <dbReference type="SAM" id="MobiDB-lite"/>
    </source>
</evidence>
<dbReference type="InterPro" id="IPR000515">
    <property type="entry name" value="MetI-like"/>
</dbReference>
<feature type="transmembrane region" description="Helical" evidence="7">
    <location>
        <begin position="269"/>
        <end position="291"/>
    </location>
</feature>
<organism evidence="10 11">
    <name type="scientific">Pseudonocardia ailaonensis</name>
    <dbReference type="NCBI Taxonomy" id="367279"/>
    <lineage>
        <taxon>Bacteria</taxon>
        <taxon>Bacillati</taxon>
        <taxon>Actinomycetota</taxon>
        <taxon>Actinomycetes</taxon>
        <taxon>Pseudonocardiales</taxon>
        <taxon>Pseudonocardiaceae</taxon>
        <taxon>Pseudonocardia</taxon>
    </lineage>
</organism>
<dbReference type="RefSeq" id="WP_344411516.1">
    <property type="nucleotide sequence ID" value="NZ_BAAAQK010000001.1"/>
</dbReference>
<evidence type="ECO:0000313" key="11">
    <source>
        <dbReference type="Proteomes" id="UP001500449"/>
    </source>
</evidence>
<gene>
    <name evidence="10" type="ORF">GCM10009836_01430</name>
</gene>
<keyword evidence="6 7" id="KW-0472">Membrane</keyword>
<evidence type="ECO:0000256" key="1">
    <source>
        <dbReference type="ARBA" id="ARBA00004651"/>
    </source>
</evidence>
<evidence type="ECO:0000256" key="4">
    <source>
        <dbReference type="ARBA" id="ARBA00022692"/>
    </source>
</evidence>
<keyword evidence="4 7" id="KW-0812">Transmembrane</keyword>
<dbReference type="CDD" id="cd06261">
    <property type="entry name" value="TM_PBP2"/>
    <property type="match status" value="1"/>
</dbReference>
<name>A0ABN2MIY5_9PSEU</name>
<feature type="transmembrane region" description="Helical" evidence="7">
    <location>
        <begin position="39"/>
        <end position="63"/>
    </location>
</feature>
<feature type="region of interest" description="Disordered" evidence="8">
    <location>
        <begin position="1"/>
        <end position="29"/>
    </location>
</feature>
<comment type="caution">
    <text evidence="10">The sequence shown here is derived from an EMBL/GenBank/DDBJ whole genome shotgun (WGS) entry which is preliminary data.</text>
</comment>
<evidence type="ECO:0000313" key="10">
    <source>
        <dbReference type="EMBL" id="GAA1827452.1"/>
    </source>
</evidence>
<dbReference type="Gene3D" id="1.10.3720.10">
    <property type="entry name" value="MetI-like"/>
    <property type="match status" value="1"/>
</dbReference>
<keyword evidence="3" id="KW-1003">Cell membrane</keyword>
<keyword evidence="2 7" id="KW-0813">Transport</keyword>
<dbReference type="Pfam" id="PF00528">
    <property type="entry name" value="BPD_transp_1"/>
    <property type="match status" value="1"/>
</dbReference>
<feature type="transmembrane region" description="Helical" evidence="7">
    <location>
        <begin position="224"/>
        <end position="249"/>
    </location>
</feature>
<evidence type="ECO:0000259" key="9">
    <source>
        <dbReference type="PROSITE" id="PS50928"/>
    </source>
</evidence>
<dbReference type="PANTHER" id="PTHR43386:SF1">
    <property type="entry name" value="D,D-DIPEPTIDE TRANSPORT SYSTEM PERMEASE PROTEIN DDPC-RELATED"/>
    <property type="match status" value="1"/>
</dbReference>
<comment type="subcellular location">
    <subcellularLocation>
        <location evidence="1 7">Cell membrane</location>
        <topology evidence="1 7">Multi-pass membrane protein</topology>
    </subcellularLocation>
</comment>
<dbReference type="Proteomes" id="UP001500449">
    <property type="component" value="Unassembled WGS sequence"/>
</dbReference>
<evidence type="ECO:0000256" key="3">
    <source>
        <dbReference type="ARBA" id="ARBA00022475"/>
    </source>
</evidence>
<feature type="transmembrane region" description="Helical" evidence="7">
    <location>
        <begin position="106"/>
        <end position="130"/>
    </location>
</feature>
<accession>A0ABN2MIY5</accession>
<sequence length="301" mass="31165">MSELASEPSTQAVGLVPTEPQEQVEAAGTAPRRRGWGPIFWVCVAWLAVVIVLALFGGALGLADYGAKVGPPRAAPSTDSLSTLLGTDSVGRSVLSRIAAGGRVSLVVGLVATAIGLTIGVLLGMLAAYFRGWVEAVIAVLTDSVLAFPPLILLLAVAAVVKPSLTTLILSLGGLVIPGFVRLMKANALQVLGREYITAAHAIGASTGRVLFRDVLPNAFFPLLSYSLLVVATMMVAEGSLSFLGLGIPPPYPSWGGMVSAGRGDIADAPLTVLAPAVVLFLTVFSLNTLGDRLRKRFALR</sequence>
<keyword evidence="5 7" id="KW-1133">Transmembrane helix</keyword>
<dbReference type="InterPro" id="IPR035906">
    <property type="entry name" value="MetI-like_sf"/>
</dbReference>
<feature type="domain" description="ABC transmembrane type-1" evidence="9">
    <location>
        <begin position="102"/>
        <end position="291"/>
    </location>
</feature>
<comment type="similarity">
    <text evidence="7">Belongs to the binding-protein-dependent transport system permease family.</text>
</comment>
<protein>
    <recommendedName>
        <fullName evidence="9">ABC transmembrane type-1 domain-containing protein</fullName>
    </recommendedName>
</protein>
<dbReference type="SUPFAM" id="SSF161098">
    <property type="entry name" value="MetI-like"/>
    <property type="match status" value="1"/>
</dbReference>
<evidence type="ECO:0000256" key="6">
    <source>
        <dbReference type="ARBA" id="ARBA00023136"/>
    </source>
</evidence>
<evidence type="ECO:0000256" key="5">
    <source>
        <dbReference type="ARBA" id="ARBA00022989"/>
    </source>
</evidence>
<evidence type="ECO:0000256" key="7">
    <source>
        <dbReference type="RuleBase" id="RU363032"/>
    </source>
</evidence>
<evidence type="ECO:0000256" key="2">
    <source>
        <dbReference type="ARBA" id="ARBA00022448"/>
    </source>
</evidence>
<dbReference type="PANTHER" id="PTHR43386">
    <property type="entry name" value="OLIGOPEPTIDE TRANSPORT SYSTEM PERMEASE PROTEIN APPC"/>
    <property type="match status" value="1"/>
</dbReference>
<reference evidence="10 11" key="1">
    <citation type="journal article" date="2019" name="Int. J. Syst. Evol. Microbiol.">
        <title>The Global Catalogue of Microorganisms (GCM) 10K type strain sequencing project: providing services to taxonomists for standard genome sequencing and annotation.</title>
        <authorList>
            <consortium name="The Broad Institute Genomics Platform"/>
            <consortium name="The Broad Institute Genome Sequencing Center for Infectious Disease"/>
            <person name="Wu L."/>
            <person name="Ma J."/>
        </authorList>
    </citation>
    <scope>NUCLEOTIDE SEQUENCE [LARGE SCALE GENOMIC DNA]</scope>
    <source>
        <strain evidence="10 11">JCM 16009</strain>
    </source>
</reference>
<dbReference type="PROSITE" id="PS50928">
    <property type="entry name" value="ABC_TM1"/>
    <property type="match status" value="1"/>
</dbReference>
<feature type="transmembrane region" description="Helical" evidence="7">
    <location>
        <begin position="165"/>
        <end position="184"/>
    </location>
</feature>
<proteinExistence type="inferred from homology"/>
<dbReference type="EMBL" id="BAAAQK010000001">
    <property type="protein sequence ID" value="GAA1827452.1"/>
    <property type="molecule type" value="Genomic_DNA"/>
</dbReference>